<evidence type="ECO:0008006" key="4">
    <source>
        <dbReference type="Google" id="ProtNLM"/>
    </source>
</evidence>
<evidence type="ECO:0000313" key="2">
    <source>
        <dbReference type="EMBL" id="KAF6829310.1"/>
    </source>
</evidence>
<dbReference type="EMBL" id="WIGM01000313">
    <property type="protein sequence ID" value="KAF6829310.1"/>
    <property type="molecule type" value="Genomic_DNA"/>
</dbReference>
<dbReference type="OrthoDB" id="4267316at2759"/>
<evidence type="ECO:0000313" key="3">
    <source>
        <dbReference type="Proteomes" id="UP000639643"/>
    </source>
</evidence>
<feature type="region of interest" description="Disordered" evidence="1">
    <location>
        <begin position="342"/>
        <end position="389"/>
    </location>
</feature>
<name>A0A8H6NE64_9PEZI</name>
<protein>
    <recommendedName>
        <fullName evidence="4">Protein kinase domain-containing protein</fullName>
    </recommendedName>
</protein>
<organism evidence="2 3">
    <name type="scientific">Colletotrichum musicola</name>
    <dbReference type="NCBI Taxonomy" id="2175873"/>
    <lineage>
        <taxon>Eukaryota</taxon>
        <taxon>Fungi</taxon>
        <taxon>Dikarya</taxon>
        <taxon>Ascomycota</taxon>
        <taxon>Pezizomycotina</taxon>
        <taxon>Sordariomycetes</taxon>
        <taxon>Hypocreomycetidae</taxon>
        <taxon>Glomerellales</taxon>
        <taxon>Glomerellaceae</taxon>
        <taxon>Colletotrichum</taxon>
        <taxon>Colletotrichum orchidearum species complex</taxon>
    </lineage>
</organism>
<feature type="compositionally biased region" description="Basic and acidic residues" evidence="1">
    <location>
        <begin position="360"/>
        <end position="389"/>
    </location>
</feature>
<gene>
    <name evidence="2" type="ORF">CMUS01_08198</name>
</gene>
<dbReference type="Proteomes" id="UP000639643">
    <property type="component" value="Unassembled WGS sequence"/>
</dbReference>
<dbReference type="AlphaFoldDB" id="A0A8H6NE64"/>
<sequence length="389" mass="44998">MTNWIPPQCVHESGKELDLFPSDLPAGHIRAFDTEVDYTDTQAKVRIEQVIRVEHGKWSQIARCKLVKPPIDERDTSFYSPLAEVTEAAADWLVIKAYDYAYYPGSFGAPWENNEEADGRFSREHSAYEYYQSNHRNGYPESMPRFYGGWVINLDAGKDEQGQPKFRYVGLILIEYIEGDSIESINGDLTKIKFDLKTRQLVIKKMLHAIAIGLHMGVNHRGCDPWNVFITMQTNNKDLQEIRVVFLDHADTEVFELTRYGAGLGPPILTRLPFPPHPYQRCPIEALESFYGWWPLPPSYPADEEEERKAEKLRLKEFDEWLLSPNVFGPLEEAKDEWDQLKAEGKPWPHPYAKYSITDTLHKMQEEKRARAREKKEESQEGEEGGSKE</sequence>
<dbReference type="InterPro" id="IPR011009">
    <property type="entry name" value="Kinase-like_dom_sf"/>
</dbReference>
<proteinExistence type="predicted"/>
<reference evidence="2" key="1">
    <citation type="journal article" date="2020" name="Phytopathology">
        <title>Genome Sequence Resources of Colletotrichum truncatum, C. plurivorum, C. musicola, and C. sojae: Four Species Pathogenic to Soybean (Glycine max).</title>
        <authorList>
            <person name="Rogerio F."/>
            <person name="Boufleur T.R."/>
            <person name="Ciampi-Guillardi M."/>
            <person name="Sukno S.A."/>
            <person name="Thon M.R."/>
            <person name="Massola Junior N.S."/>
            <person name="Baroncelli R."/>
        </authorList>
    </citation>
    <scope>NUCLEOTIDE SEQUENCE</scope>
    <source>
        <strain evidence="2">LFN0074</strain>
    </source>
</reference>
<comment type="caution">
    <text evidence="2">The sequence shown here is derived from an EMBL/GenBank/DDBJ whole genome shotgun (WGS) entry which is preliminary data.</text>
</comment>
<keyword evidence="3" id="KW-1185">Reference proteome</keyword>
<dbReference type="SUPFAM" id="SSF56112">
    <property type="entry name" value="Protein kinase-like (PK-like)"/>
    <property type="match status" value="1"/>
</dbReference>
<evidence type="ECO:0000256" key="1">
    <source>
        <dbReference type="SAM" id="MobiDB-lite"/>
    </source>
</evidence>
<accession>A0A8H6NE64</accession>